<dbReference type="RefSeq" id="WP_143081202.1">
    <property type="nucleotide sequence ID" value="NZ_FOBB01000013.1"/>
</dbReference>
<dbReference type="OrthoDB" id="6313827at2"/>
<evidence type="ECO:0000313" key="2">
    <source>
        <dbReference type="EMBL" id="SEN84047.1"/>
    </source>
</evidence>
<feature type="binding site" evidence="1">
    <location>
        <position position="317"/>
    </location>
    <ligand>
        <name>Zn(2+)</name>
        <dbReference type="ChEBI" id="CHEBI:29105"/>
    </ligand>
</feature>
<keyword evidence="1" id="KW-0862">Zinc</keyword>
<sequence>MYTLEQNLQQTIADKLQLIGEHYLGAYASDPHLDNFSLLPGHAGCLLVQGIFLQRTGDVQYREALLQTEKFLLHQINTSDPLSAVFCDGLAGWGWLMVHLKTQGILPDFDESILEQVDGILEKSLDTMLQKGNYDLFYGALGLGVYFLKRKQHHLVARILTHFSASAVQADNEVRWLQFRPVPSAKPRYDFGLPHGITGILYFVHKCYQANVLPALCEGLMKKGIGFFLNNIQDEATVHSFFPYWIDAEQYGQITLQPVRSRLAWCYGDLGILYTLLQLAKTLQNTALEGAVLQMLLKTCTRRTPQETDVEEPGFCHGASGVGYLYMKLFKQTGHPLFKETAEHWYQQTCALGNKNGPAGYLFQVGENSWAPASGILEGLGGIALSLLAYAYPDAPDHWDECLFLS</sequence>
<dbReference type="EMBL" id="FOBB01000013">
    <property type="protein sequence ID" value="SEN84047.1"/>
    <property type="molecule type" value="Genomic_DNA"/>
</dbReference>
<gene>
    <name evidence="2" type="ORF">SAMN04488505_113144</name>
</gene>
<dbReference type="STRING" id="573321.SAMN04488505_113144"/>
<organism evidence="2 3">
    <name type="scientific">Chitinophaga rupis</name>
    <dbReference type="NCBI Taxonomy" id="573321"/>
    <lineage>
        <taxon>Bacteria</taxon>
        <taxon>Pseudomonadati</taxon>
        <taxon>Bacteroidota</taxon>
        <taxon>Chitinophagia</taxon>
        <taxon>Chitinophagales</taxon>
        <taxon>Chitinophagaceae</taxon>
        <taxon>Chitinophaga</taxon>
    </lineage>
</organism>
<keyword evidence="3" id="KW-1185">Reference proteome</keyword>
<protein>
    <submittedName>
        <fullName evidence="2">Lanthionine synthetase C-like protein</fullName>
    </submittedName>
</protein>
<feature type="binding site" evidence="1">
    <location>
        <position position="316"/>
    </location>
    <ligand>
        <name>Zn(2+)</name>
        <dbReference type="ChEBI" id="CHEBI:29105"/>
    </ligand>
</feature>
<keyword evidence="1" id="KW-0479">Metal-binding</keyword>
<dbReference type="AlphaFoldDB" id="A0A1H8JUK7"/>
<accession>A0A1H8JUK7</accession>
<proteinExistence type="predicted"/>
<dbReference type="CDD" id="cd04793">
    <property type="entry name" value="LanC"/>
    <property type="match status" value="1"/>
</dbReference>
<dbReference type="PRINTS" id="PR01950">
    <property type="entry name" value="LANCSUPER"/>
</dbReference>
<dbReference type="Proteomes" id="UP000198984">
    <property type="component" value="Unassembled WGS sequence"/>
</dbReference>
<dbReference type="Gene3D" id="1.50.10.20">
    <property type="match status" value="1"/>
</dbReference>
<dbReference type="InterPro" id="IPR033889">
    <property type="entry name" value="LanC"/>
</dbReference>
<dbReference type="PRINTS" id="PR01955">
    <property type="entry name" value="LANCFRANKIA"/>
</dbReference>
<dbReference type="GO" id="GO:0031179">
    <property type="term" value="P:peptide modification"/>
    <property type="evidence" value="ECO:0007669"/>
    <property type="project" value="InterPro"/>
</dbReference>
<dbReference type="Pfam" id="PF05147">
    <property type="entry name" value="LANC_like"/>
    <property type="match status" value="1"/>
</dbReference>
<evidence type="ECO:0000313" key="3">
    <source>
        <dbReference type="Proteomes" id="UP000198984"/>
    </source>
</evidence>
<dbReference type="SMART" id="SM01260">
    <property type="entry name" value="LANC_like"/>
    <property type="match status" value="1"/>
</dbReference>
<dbReference type="GO" id="GO:0046872">
    <property type="term" value="F:metal ion binding"/>
    <property type="evidence" value="ECO:0007669"/>
    <property type="project" value="UniProtKB-KW"/>
</dbReference>
<feature type="binding site" evidence="1">
    <location>
        <position position="266"/>
    </location>
    <ligand>
        <name>Zn(2+)</name>
        <dbReference type="ChEBI" id="CHEBI:29105"/>
    </ligand>
</feature>
<reference evidence="2 3" key="1">
    <citation type="submission" date="2016-10" db="EMBL/GenBank/DDBJ databases">
        <authorList>
            <person name="de Groot N.N."/>
        </authorList>
    </citation>
    <scope>NUCLEOTIDE SEQUENCE [LARGE SCALE GENOMIC DNA]</scope>
    <source>
        <strain evidence="2 3">DSM 21039</strain>
    </source>
</reference>
<evidence type="ECO:0000256" key="1">
    <source>
        <dbReference type="PIRSR" id="PIRSR607822-1"/>
    </source>
</evidence>
<dbReference type="InterPro" id="IPR007822">
    <property type="entry name" value="LANC-like"/>
</dbReference>
<dbReference type="SUPFAM" id="SSF158745">
    <property type="entry name" value="LanC-like"/>
    <property type="match status" value="1"/>
</dbReference>
<name>A0A1H8JUK7_9BACT</name>